<gene>
    <name evidence="1" type="ORF">BN8_04349</name>
</gene>
<evidence type="ECO:0000313" key="2">
    <source>
        <dbReference type="Proteomes" id="UP000009309"/>
    </source>
</evidence>
<proteinExistence type="predicted"/>
<dbReference type="EMBL" id="CAIT01000009">
    <property type="protein sequence ID" value="CCH55114.1"/>
    <property type="molecule type" value="Genomic_DNA"/>
</dbReference>
<dbReference type="OrthoDB" id="980645at2"/>
<evidence type="ECO:0000313" key="1">
    <source>
        <dbReference type="EMBL" id="CCH55114.1"/>
    </source>
</evidence>
<protein>
    <submittedName>
        <fullName evidence="1">Uncharacterized protein</fullName>
    </submittedName>
</protein>
<dbReference type="STRING" id="1185876.BN8_04349"/>
<accession>I2GMI6</accession>
<name>I2GMI6_9BACT</name>
<dbReference type="eggNOG" id="ENOG5032ZRJ">
    <property type="taxonomic scope" value="Bacteria"/>
</dbReference>
<keyword evidence="2" id="KW-1185">Reference proteome</keyword>
<comment type="caution">
    <text evidence="1">The sequence shown here is derived from an EMBL/GenBank/DDBJ whole genome shotgun (WGS) entry which is preliminary data.</text>
</comment>
<dbReference type="AlphaFoldDB" id="I2GMI6"/>
<sequence length="125" mass="14126">MRTLLVYILLVSTLLPTVSQWGTIAYYHANKEYIARVLCENRDKPQLHCDGHCFLAKRLKAQQEKQDQETTERVQHIPTLQLFCQSHVPFAFGASVTDLPLAGLPKYLLHAYAAPLDGLLQPPQA</sequence>
<dbReference type="Proteomes" id="UP000009309">
    <property type="component" value="Unassembled WGS sequence"/>
</dbReference>
<reference evidence="1 2" key="1">
    <citation type="journal article" date="2012" name="J. Bacteriol.">
        <title>Genome Sequence of the Filamentous Bacterium Fibrisoma limi BUZ 3T.</title>
        <authorList>
            <person name="Filippini M."/>
            <person name="Qi W."/>
            <person name="Jaenicke S."/>
            <person name="Goesmann A."/>
            <person name="Smits T.H."/>
            <person name="Bagheri H.C."/>
        </authorList>
    </citation>
    <scope>NUCLEOTIDE SEQUENCE [LARGE SCALE GENOMIC DNA]</scope>
    <source>
        <strain evidence="2">BUZ 3T</strain>
    </source>
</reference>
<dbReference type="RefSeq" id="WP_009283684.1">
    <property type="nucleotide sequence ID" value="NZ_CAIT01000009.1"/>
</dbReference>
<organism evidence="1 2">
    <name type="scientific">Fibrisoma limi BUZ 3</name>
    <dbReference type="NCBI Taxonomy" id="1185876"/>
    <lineage>
        <taxon>Bacteria</taxon>
        <taxon>Pseudomonadati</taxon>
        <taxon>Bacteroidota</taxon>
        <taxon>Cytophagia</taxon>
        <taxon>Cytophagales</taxon>
        <taxon>Spirosomataceae</taxon>
        <taxon>Fibrisoma</taxon>
    </lineage>
</organism>